<organism evidence="1">
    <name type="scientific">Rhizophora mucronata</name>
    <name type="common">Asiatic mangrove</name>
    <dbReference type="NCBI Taxonomy" id="61149"/>
    <lineage>
        <taxon>Eukaryota</taxon>
        <taxon>Viridiplantae</taxon>
        <taxon>Streptophyta</taxon>
        <taxon>Embryophyta</taxon>
        <taxon>Tracheophyta</taxon>
        <taxon>Spermatophyta</taxon>
        <taxon>Magnoliopsida</taxon>
        <taxon>eudicotyledons</taxon>
        <taxon>Gunneridae</taxon>
        <taxon>Pentapetalae</taxon>
        <taxon>rosids</taxon>
        <taxon>fabids</taxon>
        <taxon>Malpighiales</taxon>
        <taxon>Rhizophoraceae</taxon>
        <taxon>Rhizophora</taxon>
    </lineage>
</organism>
<name>A0A2P2QA60_RHIMU</name>
<protein>
    <submittedName>
        <fullName evidence="1">Uncharacterized protein</fullName>
    </submittedName>
</protein>
<dbReference type="EMBL" id="GGEC01083392">
    <property type="protein sequence ID" value="MBX63876.1"/>
    <property type="molecule type" value="Transcribed_RNA"/>
</dbReference>
<proteinExistence type="predicted"/>
<evidence type="ECO:0000313" key="1">
    <source>
        <dbReference type="EMBL" id="MBX63876.1"/>
    </source>
</evidence>
<accession>A0A2P2QA60</accession>
<reference evidence="1" key="1">
    <citation type="submission" date="2018-02" db="EMBL/GenBank/DDBJ databases">
        <title>Rhizophora mucronata_Transcriptome.</title>
        <authorList>
            <person name="Meera S.P."/>
            <person name="Sreeshan A."/>
            <person name="Augustine A."/>
        </authorList>
    </citation>
    <scope>NUCLEOTIDE SEQUENCE</scope>
    <source>
        <tissue evidence="1">Leaf</tissue>
    </source>
</reference>
<sequence length="17" mass="1823">MCVGFILGREVVVVACQ</sequence>
<dbReference type="AlphaFoldDB" id="A0A2P2QA60"/>